<name>A0A2P7AK59_9HYPH</name>
<feature type="transmembrane region" description="Helical" evidence="1">
    <location>
        <begin position="118"/>
        <end position="140"/>
    </location>
</feature>
<organism evidence="3 4">
    <name type="scientific">Phyllobacterium endophyticum</name>
    <dbReference type="NCBI Taxonomy" id="1149773"/>
    <lineage>
        <taxon>Bacteria</taxon>
        <taxon>Pseudomonadati</taxon>
        <taxon>Pseudomonadota</taxon>
        <taxon>Alphaproteobacteria</taxon>
        <taxon>Hyphomicrobiales</taxon>
        <taxon>Phyllobacteriaceae</taxon>
        <taxon>Phyllobacterium</taxon>
    </lineage>
</organism>
<evidence type="ECO:0000313" key="3">
    <source>
        <dbReference type="EMBL" id="PSH54615.1"/>
    </source>
</evidence>
<keyword evidence="1" id="KW-0812">Transmembrane</keyword>
<accession>A0A2P7AK59</accession>
<feature type="transmembrane region" description="Helical" evidence="1">
    <location>
        <begin position="41"/>
        <end position="59"/>
    </location>
</feature>
<dbReference type="Proteomes" id="UP000241158">
    <property type="component" value="Unassembled WGS sequence"/>
</dbReference>
<reference evidence="4" key="1">
    <citation type="submission" date="2017-11" db="EMBL/GenBank/DDBJ databases">
        <authorList>
            <person name="Kuznetsova I."/>
            <person name="Sazanova A."/>
            <person name="Chirak E."/>
            <person name="Safronova V."/>
            <person name="Willems A."/>
        </authorList>
    </citation>
    <scope>NUCLEOTIDE SEQUENCE [LARGE SCALE GENOMIC DNA]</scope>
    <source>
        <strain evidence="4">PEPV15</strain>
    </source>
</reference>
<sequence length="149" mass="15967">MKIQINKDFLSGALFGVIGLGTIILAQGYKLGTPGNMGPGYFPIILGVIMTLIGVTMLVRSTLKPELSDHVASWEIRPLIFILASVLLFSLLIDSAGLIVAVIVLVLSSRLGGRQGSLLELVLMVVVLTLIAVGIFVYGLNIPLKLRPW</sequence>
<feature type="domain" description="DUF1468" evidence="2">
    <location>
        <begin position="11"/>
        <end position="144"/>
    </location>
</feature>
<feature type="transmembrane region" description="Helical" evidence="1">
    <location>
        <begin position="79"/>
        <end position="106"/>
    </location>
</feature>
<evidence type="ECO:0000259" key="2">
    <source>
        <dbReference type="Pfam" id="PF07331"/>
    </source>
</evidence>
<proteinExistence type="predicted"/>
<dbReference type="OrthoDB" id="5186924at2"/>
<dbReference type="AlphaFoldDB" id="A0A2P7AK59"/>
<evidence type="ECO:0000256" key="1">
    <source>
        <dbReference type="SAM" id="Phobius"/>
    </source>
</evidence>
<gene>
    <name evidence="3" type="ORF">CU100_25885</name>
</gene>
<dbReference type="InterPro" id="IPR009936">
    <property type="entry name" value="DUF1468"/>
</dbReference>
<keyword evidence="1" id="KW-0472">Membrane</keyword>
<dbReference type="Pfam" id="PF07331">
    <property type="entry name" value="TctB"/>
    <property type="match status" value="1"/>
</dbReference>
<feature type="transmembrane region" description="Helical" evidence="1">
    <location>
        <begin position="9"/>
        <end position="29"/>
    </location>
</feature>
<comment type="caution">
    <text evidence="3">The sequence shown here is derived from an EMBL/GenBank/DDBJ whole genome shotgun (WGS) entry which is preliminary data.</text>
</comment>
<keyword evidence="4" id="KW-1185">Reference proteome</keyword>
<protein>
    <recommendedName>
        <fullName evidence="2">DUF1468 domain-containing protein</fullName>
    </recommendedName>
</protein>
<keyword evidence="1" id="KW-1133">Transmembrane helix</keyword>
<dbReference type="RefSeq" id="WP_106719519.1">
    <property type="nucleotide sequence ID" value="NZ_JACHXT010000003.1"/>
</dbReference>
<evidence type="ECO:0000313" key="4">
    <source>
        <dbReference type="Proteomes" id="UP000241158"/>
    </source>
</evidence>
<dbReference type="EMBL" id="PGGN01000008">
    <property type="protein sequence ID" value="PSH54615.1"/>
    <property type="molecule type" value="Genomic_DNA"/>
</dbReference>